<proteinExistence type="predicted"/>
<evidence type="ECO:0000256" key="1">
    <source>
        <dbReference type="SAM" id="MobiDB-lite"/>
    </source>
</evidence>
<reference evidence="2" key="2">
    <citation type="journal article" date="2015" name="Fish Shellfish Immunol.">
        <title>Early steps in the European eel (Anguilla anguilla)-Vibrio vulnificus interaction in the gills: Role of the RtxA13 toxin.</title>
        <authorList>
            <person name="Callol A."/>
            <person name="Pajuelo D."/>
            <person name="Ebbesson L."/>
            <person name="Teles M."/>
            <person name="MacKenzie S."/>
            <person name="Amaro C."/>
        </authorList>
    </citation>
    <scope>NUCLEOTIDE SEQUENCE</scope>
</reference>
<dbReference type="EMBL" id="GBXM01062375">
    <property type="protein sequence ID" value="JAH46202.1"/>
    <property type="molecule type" value="Transcribed_RNA"/>
</dbReference>
<dbReference type="AlphaFoldDB" id="A0A0E9SY53"/>
<protein>
    <submittedName>
        <fullName evidence="2">Uncharacterized protein</fullName>
    </submittedName>
</protein>
<feature type="region of interest" description="Disordered" evidence="1">
    <location>
        <begin position="20"/>
        <end position="48"/>
    </location>
</feature>
<feature type="compositionally biased region" description="Polar residues" evidence="1">
    <location>
        <begin position="26"/>
        <end position="38"/>
    </location>
</feature>
<reference evidence="2" key="1">
    <citation type="submission" date="2014-11" db="EMBL/GenBank/DDBJ databases">
        <authorList>
            <person name="Amaro Gonzalez C."/>
        </authorList>
    </citation>
    <scope>NUCLEOTIDE SEQUENCE</scope>
</reference>
<sequence>MSNTATLPQWRHGLIYHRAETRSNADTRSPLGDSTPSLTVFGRNPSHS</sequence>
<evidence type="ECO:0000313" key="2">
    <source>
        <dbReference type="EMBL" id="JAH46202.1"/>
    </source>
</evidence>
<name>A0A0E9SY53_ANGAN</name>
<organism evidence="2">
    <name type="scientific">Anguilla anguilla</name>
    <name type="common">European freshwater eel</name>
    <name type="synonym">Muraena anguilla</name>
    <dbReference type="NCBI Taxonomy" id="7936"/>
    <lineage>
        <taxon>Eukaryota</taxon>
        <taxon>Metazoa</taxon>
        <taxon>Chordata</taxon>
        <taxon>Craniata</taxon>
        <taxon>Vertebrata</taxon>
        <taxon>Euteleostomi</taxon>
        <taxon>Actinopterygii</taxon>
        <taxon>Neopterygii</taxon>
        <taxon>Teleostei</taxon>
        <taxon>Anguilliformes</taxon>
        <taxon>Anguillidae</taxon>
        <taxon>Anguilla</taxon>
    </lineage>
</organism>
<accession>A0A0E9SY53</accession>